<feature type="compositionally biased region" description="Pro residues" evidence="1">
    <location>
        <begin position="356"/>
        <end position="367"/>
    </location>
</feature>
<protein>
    <submittedName>
        <fullName evidence="2">Uncharacterized protein</fullName>
    </submittedName>
</protein>
<comment type="caution">
    <text evidence="2">The sequence shown here is derived from an EMBL/GenBank/DDBJ whole genome shotgun (WGS) entry which is preliminary data.</text>
</comment>
<dbReference type="OrthoDB" id="3926108at2759"/>
<evidence type="ECO:0000313" key="2">
    <source>
        <dbReference type="EMBL" id="CAD0097197.1"/>
    </source>
</evidence>
<feature type="region of interest" description="Disordered" evidence="1">
    <location>
        <begin position="442"/>
        <end position="462"/>
    </location>
</feature>
<evidence type="ECO:0000256" key="1">
    <source>
        <dbReference type="SAM" id="MobiDB-lite"/>
    </source>
</evidence>
<feature type="compositionally biased region" description="Polar residues" evidence="1">
    <location>
        <begin position="50"/>
        <end position="72"/>
    </location>
</feature>
<dbReference type="AlphaFoldDB" id="A0A9N8K5X4"/>
<feature type="compositionally biased region" description="Basic and acidic residues" evidence="1">
    <location>
        <begin position="74"/>
        <end position="98"/>
    </location>
</feature>
<keyword evidence="3" id="KW-1185">Reference proteome</keyword>
<feature type="region of interest" description="Disordered" evidence="1">
    <location>
        <begin position="222"/>
        <end position="406"/>
    </location>
</feature>
<sequence>MSSPSKSRRRSSLSAAFDHFRNKCRRTRIDSLLSPPKLGSETSNDENDSLDSTSDSEGVPLTANSGDKSSGSGAEKEGRDEDKLEQAESTHSRCDSRLPEFSFDGCSLGTGFELGVEDSESTSPDEDKRLVSALADFTAEATEPEDFERYFALSPRGNNATVSEKSISPTGNTATAPESLQQEWTTQVQTEPQTQEQTLARSTYASLDEVVKETVLIEQHKDVLEEPQGAMARRRSAPPMETVDGVRLDARPLVRHSGTAAPPHSSLQLCDISGPGSSSLKTSGQADTKRQGVPYQPRPQLTSWFSSSSESSTEGIHLNFPSYRRRNSKKTDLSPPSTALRKKRHQTTHDTRPLLSSPPPFSNPPKPSDVTSAPKDNQADKSKAKPMEYSHTPPDMQPTASRGYTTLSSAPSISAFHHNLNTELFNAIESGDIKANRVGTKKEVRRFSGTRRSLQQGWEAIE</sequence>
<organism evidence="2 3">
    <name type="scientific">Aureobasidium mustum</name>
    <dbReference type="NCBI Taxonomy" id="2773714"/>
    <lineage>
        <taxon>Eukaryota</taxon>
        <taxon>Fungi</taxon>
        <taxon>Dikarya</taxon>
        <taxon>Ascomycota</taxon>
        <taxon>Pezizomycotina</taxon>
        <taxon>Dothideomycetes</taxon>
        <taxon>Dothideomycetidae</taxon>
        <taxon>Dothideales</taxon>
        <taxon>Saccotheciaceae</taxon>
        <taxon>Aureobasidium</taxon>
    </lineage>
</organism>
<evidence type="ECO:0000313" key="3">
    <source>
        <dbReference type="Proteomes" id="UP000714618"/>
    </source>
</evidence>
<feature type="region of interest" description="Disordered" evidence="1">
    <location>
        <begin position="28"/>
        <end position="100"/>
    </location>
</feature>
<name>A0A9N8K5X4_9PEZI</name>
<reference evidence="2" key="1">
    <citation type="submission" date="2020-06" db="EMBL/GenBank/DDBJ databases">
        <authorList>
            <person name="Onetto C."/>
        </authorList>
    </citation>
    <scope>NUCLEOTIDE SEQUENCE</scope>
</reference>
<dbReference type="Proteomes" id="UP000714618">
    <property type="component" value="Unassembled WGS sequence"/>
</dbReference>
<feature type="compositionally biased region" description="Basic and acidic residues" evidence="1">
    <location>
        <begin position="377"/>
        <end position="388"/>
    </location>
</feature>
<proteinExistence type="predicted"/>
<gene>
    <name evidence="2" type="ORF">AWRI4233_LOCUS6107</name>
</gene>
<feature type="region of interest" description="Disordered" evidence="1">
    <location>
        <begin position="156"/>
        <end position="178"/>
    </location>
</feature>
<dbReference type="EMBL" id="CAIJEO010000007">
    <property type="protein sequence ID" value="CAD0097197.1"/>
    <property type="molecule type" value="Genomic_DNA"/>
</dbReference>
<accession>A0A9N8K5X4</accession>
<feature type="compositionally biased region" description="Low complexity" evidence="1">
    <location>
        <begin position="303"/>
        <end position="312"/>
    </location>
</feature>
<feature type="compositionally biased region" description="Polar residues" evidence="1">
    <location>
        <begin position="275"/>
        <end position="286"/>
    </location>
</feature>